<dbReference type="Proteomes" id="UP001178508">
    <property type="component" value="Chromosome 8"/>
</dbReference>
<gene>
    <name evidence="1" type="ORF">XNOV1_A038253</name>
</gene>
<sequence length="203" mass="22572">MCVSCLLPIKAVSEDCARSFLRCLLLPPAIFLAALNIKTITSRARQRAASWTYASFSKKSQDRGAQQVRGETPLLESATWRTNSFSNQRSCFPFTVALHSTGPFMPLLPRRTEKQKSLLKSHISLSVCVLQAERNGCLSPRPLSCAVVLVPLCFVNLRGGTGSAGAKKEEKTNKVEVLTRIYKKDRRAESRTLFAAKKEEIRL</sequence>
<evidence type="ECO:0000313" key="2">
    <source>
        <dbReference type="Proteomes" id="UP001178508"/>
    </source>
</evidence>
<dbReference type="AlphaFoldDB" id="A0AAV1FLW0"/>
<reference evidence="1" key="1">
    <citation type="submission" date="2023-08" db="EMBL/GenBank/DDBJ databases">
        <authorList>
            <person name="Alioto T."/>
            <person name="Alioto T."/>
            <person name="Gomez Garrido J."/>
        </authorList>
    </citation>
    <scope>NUCLEOTIDE SEQUENCE</scope>
</reference>
<name>A0AAV1FLW0_XYRNO</name>
<dbReference type="EMBL" id="OY660871">
    <property type="protein sequence ID" value="CAJ1061418.1"/>
    <property type="molecule type" value="Genomic_DNA"/>
</dbReference>
<protein>
    <submittedName>
        <fullName evidence="1">Uncharacterized protein</fullName>
    </submittedName>
</protein>
<proteinExistence type="predicted"/>
<accession>A0AAV1FLW0</accession>
<keyword evidence="2" id="KW-1185">Reference proteome</keyword>
<organism evidence="1 2">
    <name type="scientific">Xyrichtys novacula</name>
    <name type="common">Pearly razorfish</name>
    <name type="synonym">Hemipteronotus novacula</name>
    <dbReference type="NCBI Taxonomy" id="13765"/>
    <lineage>
        <taxon>Eukaryota</taxon>
        <taxon>Metazoa</taxon>
        <taxon>Chordata</taxon>
        <taxon>Craniata</taxon>
        <taxon>Vertebrata</taxon>
        <taxon>Euteleostomi</taxon>
        <taxon>Actinopterygii</taxon>
        <taxon>Neopterygii</taxon>
        <taxon>Teleostei</taxon>
        <taxon>Neoteleostei</taxon>
        <taxon>Acanthomorphata</taxon>
        <taxon>Eupercaria</taxon>
        <taxon>Labriformes</taxon>
        <taxon>Labridae</taxon>
        <taxon>Xyrichtys</taxon>
    </lineage>
</organism>
<evidence type="ECO:0000313" key="1">
    <source>
        <dbReference type="EMBL" id="CAJ1061418.1"/>
    </source>
</evidence>